<dbReference type="AlphaFoldDB" id="A0A6M1RWF6"/>
<dbReference type="RefSeq" id="WP_163897295.1">
    <property type="nucleotide sequence ID" value="NZ_CP048424.1"/>
</dbReference>
<dbReference type="Proteomes" id="UP000477849">
    <property type="component" value="Unassembled WGS sequence"/>
</dbReference>
<organism evidence="2 3">
    <name type="scientific">Rhizobium daejeonense</name>
    <dbReference type="NCBI Taxonomy" id="240521"/>
    <lineage>
        <taxon>Bacteria</taxon>
        <taxon>Pseudomonadati</taxon>
        <taxon>Pseudomonadota</taxon>
        <taxon>Alphaproteobacteria</taxon>
        <taxon>Hyphomicrobiales</taxon>
        <taxon>Rhizobiaceae</taxon>
        <taxon>Rhizobium/Agrobacterium group</taxon>
        <taxon>Rhizobium</taxon>
    </lineage>
</organism>
<comment type="caution">
    <text evidence="2">The sequence shown here is derived from an EMBL/GenBank/DDBJ whole genome shotgun (WGS) entry which is preliminary data.</text>
</comment>
<proteinExistence type="predicted"/>
<evidence type="ECO:0000259" key="1">
    <source>
        <dbReference type="Pfam" id="PF26395"/>
    </source>
</evidence>
<gene>
    <name evidence="2" type="ORF">G6N76_20860</name>
</gene>
<dbReference type="EMBL" id="JAAKZH010000008">
    <property type="protein sequence ID" value="NGO66114.1"/>
    <property type="molecule type" value="Genomic_DNA"/>
</dbReference>
<reference evidence="2 3" key="1">
    <citation type="submission" date="2020-02" db="EMBL/GenBank/DDBJ databases">
        <title>Genome sequence of the type strain CCBAU10050 of Rhizobium daejeonense.</title>
        <authorList>
            <person name="Gao J."/>
            <person name="Sun J."/>
        </authorList>
    </citation>
    <scope>NUCLEOTIDE SEQUENCE [LARGE SCALE GENOMIC DNA]</scope>
    <source>
        <strain evidence="2 3">CCBAU10050</strain>
    </source>
</reference>
<keyword evidence="3" id="KW-1185">Reference proteome</keyword>
<dbReference type="InterPro" id="IPR058588">
    <property type="entry name" value="E2-CBASS"/>
</dbReference>
<accession>A0A6M1RWF6</accession>
<name>A0A6M1RWF6_9HYPH</name>
<dbReference type="Pfam" id="PF26395">
    <property type="entry name" value="E2-CBASS"/>
    <property type="match status" value="1"/>
</dbReference>
<evidence type="ECO:0000313" key="2">
    <source>
        <dbReference type="EMBL" id="NGO66114.1"/>
    </source>
</evidence>
<feature type="domain" description="Type II CBASS E2 protein" evidence="1">
    <location>
        <begin position="12"/>
        <end position="141"/>
    </location>
</feature>
<sequence>MSVLLPLSIREQDAELRLDWPNFRTVLFEPGRERVIWRGEVRPGINHYTIEIEYSIERVIMGPKVRVVSPSLTRLPGNPEGSLPHVYDRDTDPYLCLFDPRAREWTGWMSISKKIVPWTLDWLVCYEGWLLTGVWHGGGRHVTNEIGMSFDLEGSR</sequence>
<protein>
    <recommendedName>
        <fullName evidence="1">Type II CBASS E2 protein domain-containing protein</fullName>
    </recommendedName>
</protein>
<evidence type="ECO:0000313" key="3">
    <source>
        <dbReference type="Proteomes" id="UP000477849"/>
    </source>
</evidence>